<reference evidence="4" key="2">
    <citation type="journal article" date="2021" name="PeerJ">
        <title>Extensive microbial diversity within the chicken gut microbiome revealed by metagenomics and culture.</title>
        <authorList>
            <person name="Gilroy R."/>
            <person name="Ravi A."/>
            <person name="Getino M."/>
            <person name="Pursley I."/>
            <person name="Horton D.L."/>
            <person name="Alikhan N.F."/>
            <person name="Baker D."/>
            <person name="Gharbi K."/>
            <person name="Hall N."/>
            <person name="Watson M."/>
            <person name="Adriaenssens E.M."/>
            <person name="Foster-Nyarko E."/>
            <person name="Jarju S."/>
            <person name="Secka A."/>
            <person name="Antonio M."/>
            <person name="Oren A."/>
            <person name="Chaudhuri R.R."/>
            <person name="La Ragione R."/>
            <person name="Hildebrand F."/>
            <person name="Pallen M.J."/>
        </authorList>
    </citation>
    <scope>NUCLEOTIDE SEQUENCE</scope>
    <source>
        <strain evidence="4">ChiSjej6B24-2974</strain>
    </source>
</reference>
<proteinExistence type="predicted"/>
<evidence type="ECO:0000256" key="2">
    <source>
        <dbReference type="ARBA" id="ARBA00022801"/>
    </source>
</evidence>
<dbReference type="Gene3D" id="3.90.79.10">
    <property type="entry name" value="Nucleoside Triphosphate Pyrophosphohydrolase"/>
    <property type="match status" value="1"/>
</dbReference>
<dbReference type="PROSITE" id="PS51462">
    <property type="entry name" value="NUDIX"/>
    <property type="match status" value="1"/>
</dbReference>
<dbReference type="InterPro" id="IPR020084">
    <property type="entry name" value="NUDIX_hydrolase_CS"/>
</dbReference>
<organism evidence="4 5">
    <name type="scientific">Candidatus Pullichristensenella stercorigallinarum</name>
    <dbReference type="NCBI Taxonomy" id="2840909"/>
    <lineage>
        <taxon>Bacteria</taxon>
        <taxon>Bacillati</taxon>
        <taxon>Bacillota</taxon>
        <taxon>Clostridia</taxon>
        <taxon>Candidatus Pullichristensenella</taxon>
    </lineage>
</organism>
<sequence length="149" mass="16987">MPVRNSAKAIVLHEGKILVNRCVSRFGEYYALPGGGQREGETLLEAVRRELLEETGYRVALQRLSGIYERVCENREGGMSHKVYFIFLCRLEGERALAPTGQDNFQVGTEWVDANELRHRNLFPRAIRDNLPALTGYGETIYIGSERER</sequence>
<dbReference type="PANTHER" id="PTHR43046">
    <property type="entry name" value="GDP-MANNOSE MANNOSYL HYDROLASE"/>
    <property type="match status" value="1"/>
</dbReference>
<dbReference type="AlphaFoldDB" id="A0A9D1CVH1"/>
<dbReference type="SUPFAM" id="SSF55811">
    <property type="entry name" value="Nudix"/>
    <property type="match status" value="1"/>
</dbReference>
<evidence type="ECO:0000259" key="3">
    <source>
        <dbReference type="PROSITE" id="PS51462"/>
    </source>
</evidence>
<keyword evidence="2" id="KW-0378">Hydrolase</keyword>
<dbReference type="PANTHER" id="PTHR43046:SF14">
    <property type="entry name" value="MUTT_NUDIX FAMILY PROTEIN"/>
    <property type="match status" value="1"/>
</dbReference>
<comment type="cofactor">
    <cofactor evidence="1">
        <name>Mg(2+)</name>
        <dbReference type="ChEBI" id="CHEBI:18420"/>
    </cofactor>
</comment>
<gene>
    <name evidence="4" type="ORF">IAA52_01350</name>
</gene>
<dbReference type="Pfam" id="PF00293">
    <property type="entry name" value="NUDIX"/>
    <property type="match status" value="1"/>
</dbReference>
<dbReference type="GO" id="GO:0016787">
    <property type="term" value="F:hydrolase activity"/>
    <property type="evidence" value="ECO:0007669"/>
    <property type="project" value="UniProtKB-KW"/>
</dbReference>
<dbReference type="EMBL" id="DVFZ01000014">
    <property type="protein sequence ID" value="HIQ81726.1"/>
    <property type="molecule type" value="Genomic_DNA"/>
</dbReference>
<dbReference type="InterPro" id="IPR015797">
    <property type="entry name" value="NUDIX_hydrolase-like_dom_sf"/>
</dbReference>
<comment type="caution">
    <text evidence="4">The sequence shown here is derived from an EMBL/GenBank/DDBJ whole genome shotgun (WGS) entry which is preliminary data.</text>
</comment>
<dbReference type="Proteomes" id="UP000824260">
    <property type="component" value="Unassembled WGS sequence"/>
</dbReference>
<evidence type="ECO:0000313" key="5">
    <source>
        <dbReference type="Proteomes" id="UP000824260"/>
    </source>
</evidence>
<feature type="domain" description="Nudix hydrolase" evidence="3">
    <location>
        <begin position="2"/>
        <end position="135"/>
    </location>
</feature>
<evidence type="ECO:0000313" key="4">
    <source>
        <dbReference type="EMBL" id="HIQ81726.1"/>
    </source>
</evidence>
<protein>
    <submittedName>
        <fullName evidence="4">NUDIX domain-containing protein</fullName>
    </submittedName>
</protein>
<dbReference type="InterPro" id="IPR000086">
    <property type="entry name" value="NUDIX_hydrolase_dom"/>
</dbReference>
<reference evidence="4" key="1">
    <citation type="submission" date="2020-10" db="EMBL/GenBank/DDBJ databases">
        <authorList>
            <person name="Gilroy R."/>
        </authorList>
    </citation>
    <scope>NUCLEOTIDE SEQUENCE</scope>
    <source>
        <strain evidence="4">ChiSjej6B24-2974</strain>
    </source>
</reference>
<dbReference type="PROSITE" id="PS00893">
    <property type="entry name" value="NUDIX_BOX"/>
    <property type="match status" value="1"/>
</dbReference>
<accession>A0A9D1CVH1</accession>
<name>A0A9D1CVH1_9FIRM</name>
<evidence type="ECO:0000256" key="1">
    <source>
        <dbReference type="ARBA" id="ARBA00001946"/>
    </source>
</evidence>